<name>U4TNX9_9LACO</name>
<dbReference type="Proteomes" id="UP000030647">
    <property type="component" value="Unassembled WGS sequence"/>
</dbReference>
<evidence type="ECO:0000313" key="2">
    <source>
        <dbReference type="EMBL" id="ERL66596.1"/>
    </source>
</evidence>
<dbReference type="HOGENOM" id="CLU_1169510_0_0_9"/>
<dbReference type="EMBL" id="KI271582">
    <property type="protein sequence ID" value="ERL66596.1"/>
    <property type="molecule type" value="Genomic_DNA"/>
</dbReference>
<keyword evidence="1" id="KW-0732">Signal</keyword>
<dbReference type="OrthoDB" id="9906491at2"/>
<reference evidence="3" key="1">
    <citation type="journal article" date="2013" name="Genome Announc.">
        <title>Whole-Genome Sequencing of Lactobacillus shenzhenensis Strain LY-73T.</title>
        <authorList>
            <person name="Lin Z."/>
            <person name="Liu Z."/>
            <person name="Yang R."/>
            <person name="Zou Y."/>
            <person name="Wan D."/>
            <person name="Chen J."/>
            <person name="Guo M."/>
            <person name="Zhao J."/>
            <person name="Fang C."/>
            <person name="Yang R."/>
            <person name="Liu F."/>
        </authorList>
    </citation>
    <scope>NUCLEOTIDE SEQUENCE [LARGE SCALE GENOMIC DNA]</scope>
    <source>
        <strain evidence="3">LY-73</strain>
    </source>
</reference>
<sequence length="237" mass="25481">MIKMRMGFILKIVVPAAALFTFAFSASKPVNAATTSQEIQEAVKQKLDSVTTPNLKISGATVDLNANYDFSDLTVQQELNSEVSALVEKLETMNSQKVFSDNVNQGTLPQPQKNPVIGNSASTMSFSYNGSNNYTAYVWSGVPGIGWGHINQDFTATVSGGKISSLTKRGSSYPSGITWAQWTANYTDVSFNSSKTTVNISMHGTLNYTLKLLGGNLPATFLAQGKVKSGRIVDITD</sequence>
<accession>U4TNX9</accession>
<evidence type="ECO:0008006" key="4">
    <source>
        <dbReference type="Google" id="ProtNLM"/>
    </source>
</evidence>
<proteinExistence type="predicted"/>
<evidence type="ECO:0000313" key="3">
    <source>
        <dbReference type="Proteomes" id="UP000030647"/>
    </source>
</evidence>
<dbReference type="RefSeq" id="WP_022528222.1">
    <property type="nucleotide sequence ID" value="NZ_KI271582.1"/>
</dbReference>
<dbReference type="AlphaFoldDB" id="U4TNX9"/>
<feature type="signal peptide" evidence="1">
    <location>
        <begin position="1"/>
        <end position="32"/>
    </location>
</feature>
<feature type="chain" id="PRO_5004655600" description="DUF5626 domain-containing protein" evidence="1">
    <location>
        <begin position="33"/>
        <end position="237"/>
    </location>
</feature>
<evidence type="ECO:0000256" key="1">
    <source>
        <dbReference type="SAM" id="SignalP"/>
    </source>
</evidence>
<keyword evidence="3" id="KW-1185">Reference proteome</keyword>
<gene>
    <name evidence="2" type="ORF">L248_0275</name>
</gene>
<organism evidence="2 3">
    <name type="scientific">Schleiferilactobacillus shenzhenensis LY-73</name>
    <dbReference type="NCBI Taxonomy" id="1231336"/>
    <lineage>
        <taxon>Bacteria</taxon>
        <taxon>Bacillati</taxon>
        <taxon>Bacillota</taxon>
        <taxon>Bacilli</taxon>
        <taxon>Lactobacillales</taxon>
        <taxon>Lactobacillaceae</taxon>
        <taxon>Schleiferilactobacillus</taxon>
    </lineage>
</organism>
<dbReference type="STRING" id="1231336.L248_0275"/>
<protein>
    <recommendedName>
        <fullName evidence="4">DUF5626 domain-containing protein</fullName>
    </recommendedName>
</protein>